<protein>
    <submittedName>
        <fullName evidence="2">Uncharacterized protein</fullName>
    </submittedName>
</protein>
<evidence type="ECO:0000313" key="3">
    <source>
        <dbReference type="Proteomes" id="UP000550401"/>
    </source>
</evidence>
<name>A0A839F4K1_9GAMM</name>
<proteinExistence type="predicted"/>
<keyword evidence="3" id="KW-1185">Reference proteome</keyword>
<feature type="region of interest" description="Disordered" evidence="1">
    <location>
        <begin position="133"/>
        <end position="152"/>
    </location>
</feature>
<gene>
    <name evidence="2" type="ORF">FHW12_004240</name>
</gene>
<evidence type="ECO:0000313" key="2">
    <source>
        <dbReference type="EMBL" id="MBA8889993.1"/>
    </source>
</evidence>
<comment type="caution">
    <text evidence="2">The sequence shown here is derived from an EMBL/GenBank/DDBJ whole genome shotgun (WGS) entry which is preliminary data.</text>
</comment>
<dbReference type="RefSeq" id="WP_182533022.1">
    <property type="nucleotide sequence ID" value="NZ_JACGXL010000009.1"/>
</dbReference>
<reference evidence="2 3" key="1">
    <citation type="submission" date="2020-07" db="EMBL/GenBank/DDBJ databases">
        <title>Genomic Encyclopedia of Type Strains, Phase IV (KMG-V): Genome sequencing to study the core and pangenomes of soil and plant-associated prokaryotes.</title>
        <authorList>
            <person name="Whitman W."/>
        </authorList>
    </citation>
    <scope>NUCLEOTIDE SEQUENCE [LARGE SCALE GENOMIC DNA]</scope>
    <source>
        <strain evidence="2 3">RH2WT43</strain>
    </source>
</reference>
<sequence>MTVYVALDFVILPARKQDGVQHEASLWLALRPLILLPAPDKDISKHLEGWRRYCATLDGSNSLTAVFWDSECTDGHWSDDQQDRPFHVNLPDAWNVYVRVKHKDDQRTLVDASVLRSQRLMVGDWGAFEVQNNPRPAGTKHDEAAQAKGQKKTEWSASKLVGKPLAAAYNATIIKALDPPDGGENASDANSRIRRTIEQTDVALSLGVRRYANAKMLHDVSDSNLMVLRQAHGMVETCLHSLLGLTVCLARGDAAIKALDGAGRIELRFSTSTDANAAWGSPASDDVAVDQCFKGQLDTTDCSQPAHIEKLLAGIHAVATDPASLPALWDDAVYDDGSAAAGPLSPISLRKALLTQPIGYQLQVMASRAPGAPKLRETYLGLSDGKIHAEYWLRGVEGVRWIGPRAAAEHVKVAITAHRYHTFKVLPFRNFSDASKKDRCYRLATPDDGVLDMLVAALKAPIPLDAVKEKIESAAPVAVGASALQNAAPTLRQVSDARNGTIEFGSGADAFTLMIVGTTSGPSAFPKGLYLRSLMSDVPESVLLVLPAEADTLTLLAPPASTAPDTHQDQQIVPRNLAGLTAARDTRFLLRVVPEDEAAMKAVKDNMFLFFRNTYEYSLAQSLGASCFRVRIDYQLDDHAYACAATLQQEREREEHLGDRLSYVALNVYEHRESEIPLPRGVPSDPVTDEALLWRNPHAELYPWQRGAPSNPISASDSPANDGDRCVTAASTAASPFSTWYFGQVREAVALGPEDMDRLEETTMQSSVANFFRDVYARANAGPRAITFRAENTFGIERDLVFSRSGADCSTSSVDTVFPSYADWPIAHPAASGTFLEADNNTFRPAPLLSVTIDAANKLQLVVDPWVLQGQKLKPAKNGSPAEHAFSAFVQAWQAIAELASAKEAAFTISKLRYDARYFVVDEVGNDPSRKSAFIRESVTCIAKGLVDWCIQMLKHPDAVSKPQTFEFERSDGSALPSFVDAHAVEVTLNLSRRAEAAPLDSDWIPVRTMEGSDRFAALPHDASNEAKPVTTDVEAFLESRRSSELPVRRRRDDEKSEAQRKEFIRALGITGNDEFAGRAAEWLIPSGVAKANEGLIDVVILPLAFRSPIALARRLDGGSLCKNDSASRDMRLGRMPYEPILKLVEGLDALTTGNCPIEGRLIEHFAAIQECSEGIVTLGKALSRLIWPVHALPDKSFLTEAPTRLASLLEQWTDSAQSTTERRWIERWCENRLSESPRFFLDTDMLLYVELGNGSSKQGTGNTLPADFGRLTLDVKCADGRSRSFVVSAGDLHNLTGQTDGPVSALIPISAKDVGDSFTLKGVKIERIECTINRFAAIATHKPPTCSQEAPHSISAPVSKSGVLVDGSESKFRMPARKPAGDAKVVLGNTSDPASGGGPAAFNTKYDKVGRYAHHADTTAIDLLASKKTAGPATLTRFGSDGMQSPHAVRVDQYISRYLVEWEGDLHSGIRSDDIVLELQDRPASVLLDDSHARHDTEESIVNRLLKMKDPSTTPGLAGLILDGVMNCSVEAGKSGLPALAEGPLNACALATSDLPDEESRMRVVLAHERTVWHPANAGDFKVYYDPSRIVGLICYERPGANLSDAPTFYLAVDVLSSRWQDVVLAAQVQRNSDHAGGSSAWPFSREFFTTSQVCSAPFVAPPSPEIGPPQRQTVPAIADSRLDSLLKALAPVTNGEGAEPAPHLSALEPALWGGGSGWVRMTFYHRQYLSALQIADDGTWARQTTLTESSHVPLATCIVALPAPMATALQPLQALLAEKQIRNFAVDVDWRTHDERSRMRWSKWAFDAPSGGHT</sequence>
<dbReference type="EMBL" id="JACGXL010000009">
    <property type="protein sequence ID" value="MBA8889993.1"/>
    <property type="molecule type" value="Genomic_DNA"/>
</dbReference>
<accession>A0A839F4K1</accession>
<dbReference type="Proteomes" id="UP000550401">
    <property type="component" value="Unassembled WGS sequence"/>
</dbReference>
<organism evidence="2 3">
    <name type="scientific">Dokdonella fugitiva</name>
    <dbReference type="NCBI Taxonomy" id="328517"/>
    <lineage>
        <taxon>Bacteria</taxon>
        <taxon>Pseudomonadati</taxon>
        <taxon>Pseudomonadota</taxon>
        <taxon>Gammaproteobacteria</taxon>
        <taxon>Lysobacterales</taxon>
        <taxon>Rhodanobacteraceae</taxon>
        <taxon>Dokdonella</taxon>
    </lineage>
</organism>
<evidence type="ECO:0000256" key="1">
    <source>
        <dbReference type="SAM" id="MobiDB-lite"/>
    </source>
</evidence>